<evidence type="ECO:0000259" key="8">
    <source>
        <dbReference type="PROSITE" id="PS00715"/>
    </source>
</evidence>
<dbReference type="InterPro" id="IPR009042">
    <property type="entry name" value="RNA_pol_sigma70_r1_2"/>
</dbReference>
<feature type="domain" description="RNA polymerase sigma-70" evidence="8">
    <location>
        <begin position="160"/>
        <end position="173"/>
    </location>
</feature>
<evidence type="ECO:0000256" key="5">
    <source>
        <dbReference type="ARBA" id="ARBA00023163"/>
    </source>
</evidence>
<feature type="domain" description="RNA polymerase sigma-70" evidence="9">
    <location>
        <begin position="329"/>
        <end position="355"/>
    </location>
</feature>
<dbReference type="Pfam" id="PF03979">
    <property type="entry name" value="Sigma70_r1_1"/>
    <property type="match status" value="1"/>
</dbReference>
<dbReference type="NCBIfam" id="TIGR02393">
    <property type="entry name" value="RpoD_Cterm"/>
    <property type="match status" value="1"/>
</dbReference>
<keyword evidence="7" id="KW-0175">Coiled coil</keyword>
<dbReference type="GO" id="GO:0016987">
    <property type="term" value="F:sigma factor activity"/>
    <property type="evidence" value="ECO:0007669"/>
    <property type="project" value="UniProtKB-UniRule"/>
</dbReference>
<dbReference type="InterPro" id="IPR007127">
    <property type="entry name" value="RNA_pol_sigma_70_r1_1"/>
</dbReference>
<evidence type="ECO:0000313" key="11">
    <source>
        <dbReference type="Proteomes" id="UP000095256"/>
    </source>
</evidence>
<dbReference type="NCBIfam" id="TIGR02937">
    <property type="entry name" value="sigma70-ECF"/>
    <property type="match status" value="1"/>
</dbReference>
<comment type="similarity">
    <text evidence="6">Belongs to the sigma-70 factor family. RpoD/SigA subfamily.</text>
</comment>
<dbReference type="OrthoDB" id="9809557at2"/>
<feature type="coiled-coil region" evidence="7">
    <location>
        <begin position="291"/>
        <end position="318"/>
    </location>
</feature>
<evidence type="ECO:0000256" key="2">
    <source>
        <dbReference type="ARBA" id="ARBA00023015"/>
    </source>
</evidence>
<dbReference type="EMBL" id="MIEK01000067">
    <property type="protein sequence ID" value="OEH81067.1"/>
    <property type="molecule type" value="Genomic_DNA"/>
</dbReference>
<dbReference type="Gene3D" id="1.10.220.120">
    <property type="entry name" value="Sigma-70 factor, region 1.1"/>
    <property type="match status" value="1"/>
</dbReference>
<evidence type="ECO:0000256" key="6">
    <source>
        <dbReference type="HAMAP-Rule" id="MF_00963"/>
    </source>
</evidence>
<evidence type="ECO:0000259" key="9">
    <source>
        <dbReference type="PROSITE" id="PS00716"/>
    </source>
</evidence>
<dbReference type="GO" id="GO:0006352">
    <property type="term" value="P:DNA-templated transcription initiation"/>
    <property type="evidence" value="ECO:0007669"/>
    <property type="project" value="UniProtKB-UniRule"/>
</dbReference>
<keyword evidence="3 6" id="KW-0731">Sigma factor</keyword>
<dbReference type="FunFam" id="1.10.10.10:FF:000004">
    <property type="entry name" value="RNA polymerase sigma factor SigA"/>
    <property type="match status" value="1"/>
</dbReference>
<dbReference type="GO" id="GO:0005737">
    <property type="term" value="C:cytoplasm"/>
    <property type="evidence" value="ECO:0007669"/>
    <property type="project" value="UniProtKB-SubCell"/>
</dbReference>
<evidence type="ECO:0000256" key="7">
    <source>
        <dbReference type="SAM" id="Coils"/>
    </source>
</evidence>
<comment type="subcellular location">
    <subcellularLocation>
        <location evidence="6">Cytoplasm</location>
    </subcellularLocation>
</comment>
<feature type="short sequence motif" description="Interaction with polymerase core subunit RpoC" evidence="6">
    <location>
        <begin position="160"/>
        <end position="163"/>
    </location>
</feature>
<evidence type="ECO:0000313" key="10">
    <source>
        <dbReference type="EMBL" id="OEH81067.1"/>
    </source>
</evidence>
<dbReference type="FunFam" id="1.10.10.10:FF:000002">
    <property type="entry name" value="RNA polymerase sigma factor SigA"/>
    <property type="match status" value="1"/>
</dbReference>
<gene>
    <name evidence="6" type="primary">sigA</name>
    <name evidence="10" type="ORF">BCR26_06035</name>
</gene>
<comment type="function">
    <text evidence="6">Sigma factors are initiation factors that promote the attachment of RNA polymerase to specific initiation sites and are then released. This sigma factor is the primary sigma factor during exponential growth.</text>
</comment>
<dbReference type="Proteomes" id="UP000095256">
    <property type="component" value="Unassembled WGS sequence"/>
</dbReference>
<feature type="region of interest" description="Sigma-70 factor domain-3" evidence="6">
    <location>
        <begin position="215"/>
        <end position="291"/>
    </location>
</feature>
<accession>A0A1E5KT58</accession>
<reference evidence="10 11" key="1">
    <citation type="submission" date="2016-09" db="EMBL/GenBank/DDBJ databases">
        <authorList>
            <person name="Capua I."/>
            <person name="De Benedictis P."/>
            <person name="Joannis T."/>
            <person name="Lombin L.H."/>
            <person name="Cattoli G."/>
        </authorList>
    </citation>
    <scope>NUCLEOTIDE SEQUENCE [LARGE SCALE GENOMIC DNA]</scope>
    <source>
        <strain evidence="10 11">LMG 25899</strain>
    </source>
</reference>
<feature type="DNA-binding region" description="H-T-H motif" evidence="6">
    <location>
        <begin position="330"/>
        <end position="349"/>
    </location>
</feature>
<dbReference type="SUPFAM" id="SSF88659">
    <property type="entry name" value="Sigma3 and sigma4 domains of RNA polymerase sigma factors"/>
    <property type="match status" value="2"/>
</dbReference>
<dbReference type="InterPro" id="IPR000943">
    <property type="entry name" value="RNA_pol_sigma70"/>
</dbReference>
<feature type="region of interest" description="Sigma-70 factor domain-2" evidence="6">
    <location>
        <begin position="136"/>
        <end position="206"/>
    </location>
</feature>
<dbReference type="FunFam" id="1.10.601.10:FF:000001">
    <property type="entry name" value="RNA polymerase sigma factor SigA"/>
    <property type="match status" value="1"/>
</dbReference>
<keyword evidence="2 6" id="KW-0805">Transcription regulation</keyword>
<dbReference type="InterPro" id="IPR013324">
    <property type="entry name" value="RNA_pol_sigma_r3/r4-like"/>
</dbReference>
<dbReference type="InterPro" id="IPR013325">
    <property type="entry name" value="RNA_pol_sigma_r2"/>
</dbReference>
<dbReference type="InterPro" id="IPR007630">
    <property type="entry name" value="RNA_pol_sigma70_r4"/>
</dbReference>
<comment type="subunit">
    <text evidence="6">Interacts transiently with the RNA polymerase catalytic core.</text>
</comment>
<protein>
    <recommendedName>
        <fullName evidence="6">RNA polymerase sigma factor SigA</fullName>
    </recommendedName>
</protein>
<feature type="region of interest" description="Sigma-70 factor domain-4" evidence="6">
    <location>
        <begin position="304"/>
        <end position="357"/>
    </location>
</feature>
<organism evidence="10 11">
    <name type="scientific">Enterococcus rivorum</name>
    <dbReference type="NCBI Taxonomy" id="762845"/>
    <lineage>
        <taxon>Bacteria</taxon>
        <taxon>Bacillati</taxon>
        <taxon>Bacillota</taxon>
        <taxon>Bacilli</taxon>
        <taxon>Lactobacillales</taxon>
        <taxon>Enterococcaceae</taxon>
        <taxon>Enterococcus</taxon>
    </lineage>
</organism>
<dbReference type="InterPro" id="IPR042189">
    <property type="entry name" value="RNA_pol_sigma_70_r1_1_sf"/>
</dbReference>
<dbReference type="NCBIfam" id="NF006666">
    <property type="entry name" value="PRK09210.1"/>
    <property type="match status" value="1"/>
</dbReference>
<keyword evidence="5 6" id="KW-0804">Transcription</keyword>
<name>A0A1E5KT58_9ENTE</name>
<dbReference type="AlphaFoldDB" id="A0A1E5KT58"/>
<dbReference type="Gene3D" id="1.10.10.10">
    <property type="entry name" value="Winged helix-like DNA-binding domain superfamily/Winged helix DNA-binding domain"/>
    <property type="match status" value="2"/>
</dbReference>
<dbReference type="InterPro" id="IPR007627">
    <property type="entry name" value="RNA_pol_sigma70_r2"/>
</dbReference>
<dbReference type="Pfam" id="PF00140">
    <property type="entry name" value="Sigma70_r1_2"/>
    <property type="match status" value="1"/>
</dbReference>
<dbReference type="PANTHER" id="PTHR30603:SF60">
    <property type="entry name" value="RNA POLYMERASE SIGMA FACTOR RPOD"/>
    <property type="match status" value="1"/>
</dbReference>
<keyword evidence="4 6" id="KW-0238">DNA-binding</keyword>
<dbReference type="STRING" id="762845.BCR26_06035"/>
<proteinExistence type="inferred from homology"/>
<dbReference type="CDD" id="cd06171">
    <property type="entry name" value="Sigma70_r4"/>
    <property type="match status" value="1"/>
</dbReference>
<comment type="caution">
    <text evidence="10">The sequence shown here is derived from an EMBL/GenBank/DDBJ whole genome shotgun (WGS) entry which is preliminary data.</text>
</comment>
<dbReference type="InterPro" id="IPR007624">
    <property type="entry name" value="RNA_pol_sigma70_r3"/>
</dbReference>
<dbReference type="PROSITE" id="PS00716">
    <property type="entry name" value="SIGMA70_2"/>
    <property type="match status" value="1"/>
</dbReference>
<dbReference type="InterPro" id="IPR028630">
    <property type="entry name" value="Sigma70_RpoD"/>
</dbReference>
<dbReference type="Pfam" id="PF04542">
    <property type="entry name" value="Sigma70_r2"/>
    <property type="match status" value="1"/>
</dbReference>
<sequence>MEKETNDKKYEAALAAFIKENKPKGTVLYDDLTNKLATPFTLNAEAMEKLIQKVEDSGISVVDENGDPSEFSLKKDEKVAEKAKLEDLSAPTGVKINDPVRMYLKEIGRVQLLTAAEEVDLALKIEEGDQEAKQRLAEANLRLVVSIAKRYVGRGMQFLDLIQEGNMGLMKAVEKFDYRKGFKFSTYATWWIRQAITRAIADQARTIRIPVHMVETINKLIRIQRQLLQDLGREPTPEEIGAEMDLPTEKVREILKIAQEPVSLETPIGEEDDSHLGDFIEDQEATSPAEHAAYELLKEQLEDVLDTLTDREENVLRLRFGLDDGRTRTLEEVGKVFGVTRERIRQIEAKALRKLRHPSRSKQLKDFLE</sequence>
<dbReference type="PROSITE" id="PS00715">
    <property type="entry name" value="SIGMA70_1"/>
    <property type="match status" value="1"/>
</dbReference>
<evidence type="ECO:0000256" key="3">
    <source>
        <dbReference type="ARBA" id="ARBA00023082"/>
    </source>
</evidence>
<evidence type="ECO:0000256" key="4">
    <source>
        <dbReference type="ARBA" id="ARBA00023125"/>
    </source>
</evidence>
<keyword evidence="11" id="KW-1185">Reference proteome</keyword>
<dbReference type="PRINTS" id="PR00046">
    <property type="entry name" value="SIGMA70FCT"/>
</dbReference>
<dbReference type="InterPro" id="IPR012760">
    <property type="entry name" value="RNA_pol_sigma_RpoD_C"/>
</dbReference>
<dbReference type="PANTHER" id="PTHR30603">
    <property type="entry name" value="RNA POLYMERASE SIGMA FACTOR RPO"/>
    <property type="match status" value="1"/>
</dbReference>
<dbReference type="Gene3D" id="1.10.601.10">
    <property type="entry name" value="RNA Polymerase Primary Sigma Factor"/>
    <property type="match status" value="2"/>
</dbReference>
<dbReference type="Pfam" id="PF04545">
    <property type="entry name" value="Sigma70_r4"/>
    <property type="match status" value="1"/>
</dbReference>
<dbReference type="Pfam" id="PF04539">
    <property type="entry name" value="Sigma70_r3"/>
    <property type="match status" value="1"/>
</dbReference>
<keyword evidence="1 6" id="KW-0963">Cytoplasm</keyword>
<evidence type="ECO:0000256" key="1">
    <source>
        <dbReference type="ARBA" id="ARBA00022490"/>
    </source>
</evidence>
<dbReference type="HAMAP" id="MF_00963">
    <property type="entry name" value="Sigma70_RpoD_SigA"/>
    <property type="match status" value="1"/>
</dbReference>
<dbReference type="InterPro" id="IPR014284">
    <property type="entry name" value="RNA_pol_sigma-70_dom"/>
</dbReference>
<dbReference type="GO" id="GO:0003677">
    <property type="term" value="F:DNA binding"/>
    <property type="evidence" value="ECO:0007669"/>
    <property type="project" value="UniProtKB-UniRule"/>
</dbReference>
<dbReference type="SUPFAM" id="SSF88946">
    <property type="entry name" value="Sigma2 domain of RNA polymerase sigma factors"/>
    <property type="match status" value="1"/>
</dbReference>
<dbReference type="InterPro" id="IPR050239">
    <property type="entry name" value="Sigma-70_RNA_pol_init_factors"/>
</dbReference>
<dbReference type="RefSeq" id="WP_069700055.1">
    <property type="nucleotide sequence ID" value="NZ_JAGGMA010000005.1"/>
</dbReference>
<dbReference type="InterPro" id="IPR036388">
    <property type="entry name" value="WH-like_DNA-bd_sf"/>
</dbReference>